<dbReference type="PANTHER" id="PTHR30438:SF2">
    <property type="entry name" value="MEMBRANE PROTEIN"/>
    <property type="match status" value="1"/>
</dbReference>
<dbReference type="RefSeq" id="WP_140927796.1">
    <property type="nucleotide sequence ID" value="NZ_VFSU01000021.1"/>
</dbReference>
<protein>
    <submittedName>
        <fullName evidence="2">HlyD family efflux transporter periplasmic adaptor subunit</fullName>
    </submittedName>
</protein>
<evidence type="ECO:0000313" key="2">
    <source>
        <dbReference type="EMBL" id="TPE61737.1"/>
    </source>
</evidence>
<gene>
    <name evidence="2" type="ORF">FJQ54_07470</name>
</gene>
<keyword evidence="1" id="KW-0175">Coiled coil</keyword>
<organism evidence="2 3">
    <name type="scientific">Sandaracinobacter neustonicus</name>
    <dbReference type="NCBI Taxonomy" id="1715348"/>
    <lineage>
        <taxon>Bacteria</taxon>
        <taxon>Pseudomonadati</taxon>
        <taxon>Pseudomonadota</taxon>
        <taxon>Alphaproteobacteria</taxon>
        <taxon>Sphingomonadales</taxon>
        <taxon>Sphingosinicellaceae</taxon>
        <taxon>Sandaracinobacter</taxon>
    </lineage>
</organism>
<dbReference type="EMBL" id="VFSU01000021">
    <property type="protein sequence ID" value="TPE61737.1"/>
    <property type="molecule type" value="Genomic_DNA"/>
</dbReference>
<name>A0A501XNK8_9SPHN</name>
<evidence type="ECO:0000256" key="1">
    <source>
        <dbReference type="SAM" id="Coils"/>
    </source>
</evidence>
<dbReference type="SUPFAM" id="SSF111369">
    <property type="entry name" value="HlyD-like secretion proteins"/>
    <property type="match status" value="1"/>
</dbReference>
<keyword evidence="3" id="KW-1185">Reference proteome</keyword>
<comment type="caution">
    <text evidence="2">The sequence shown here is derived from an EMBL/GenBank/DDBJ whole genome shotgun (WGS) entry which is preliminary data.</text>
</comment>
<evidence type="ECO:0000313" key="3">
    <source>
        <dbReference type="Proteomes" id="UP000319897"/>
    </source>
</evidence>
<dbReference type="OrthoDB" id="9778236at2"/>
<dbReference type="GO" id="GO:0005886">
    <property type="term" value="C:plasma membrane"/>
    <property type="evidence" value="ECO:0007669"/>
    <property type="project" value="TreeGrafter"/>
</dbReference>
<feature type="coiled-coil region" evidence="1">
    <location>
        <begin position="160"/>
        <end position="187"/>
    </location>
</feature>
<dbReference type="Gene3D" id="2.40.50.100">
    <property type="match status" value="1"/>
</dbReference>
<dbReference type="Proteomes" id="UP000319897">
    <property type="component" value="Unassembled WGS sequence"/>
</dbReference>
<sequence length="323" mass="34802">MTRKTGLLILLLLAVLAVGAAVWWRYGRDPGLPQGFAQGNGRMEMTRTDIAVKYPGRLLEIRVREGDSVRAGDIIAVQDETDVRAQLQGANAARERASAAVGRVQGEALARSAQEKAAAIDLRETVKLYDQKMVSPVEVEQRRVALEGARGGVAAATGGLAEARTTIAQANAQIAQLNAALNDLIIRAPTPGRIEYRIVEPGTVLPAGGRIVSLINPEDVFLNIFLPGPVASKLKIGDEARILPQGFAEPVPARISFVSPEAQFTPRFVETQSERETLSFRVRLTVQPEVARRFAGQLKAGMTADGYVRTDPSLGWPKLPAGR</sequence>
<proteinExistence type="predicted"/>
<accession>A0A501XNK8</accession>
<reference evidence="2 3" key="1">
    <citation type="submission" date="2019-06" db="EMBL/GenBank/DDBJ databases">
        <authorList>
            <person name="Lee I."/>
            <person name="Jang G.I."/>
            <person name="Hwang C.Y."/>
        </authorList>
    </citation>
    <scope>NUCLEOTIDE SEQUENCE [LARGE SCALE GENOMIC DNA]</scope>
    <source>
        <strain evidence="2 3">PAMC 28131</strain>
    </source>
</reference>
<dbReference type="AlphaFoldDB" id="A0A501XNK8"/>
<dbReference type="Gene3D" id="2.40.30.170">
    <property type="match status" value="1"/>
</dbReference>
<dbReference type="PANTHER" id="PTHR30438">
    <property type="entry name" value="36 KDA ANTIGEN-RELATED"/>
    <property type="match status" value="1"/>
</dbReference>